<evidence type="ECO:0000313" key="2">
    <source>
        <dbReference type="EMBL" id="KUL35863.1"/>
    </source>
</evidence>
<dbReference type="InterPro" id="IPR002372">
    <property type="entry name" value="PQQ_rpt_dom"/>
</dbReference>
<dbReference type="RefSeq" id="WP_067689512.1">
    <property type="nucleotide sequence ID" value="NZ_LLZH01000097.1"/>
</dbReference>
<feature type="domain" description="Pyrrolo-quinoline quinone repeat" evidence="1">
    <location>
        <begin position="178"/>
        <end position="322"/>
    </location>
</feature>
<reference evidence="2 3" key="1">
    <citation type="submission" date="2015-10" db="EMBL/GenBank/DDBJ databases">
        <authorList>
            <person name="Gilbert D.G."/>
        </authorList>
    </citation>
    <scope>NUCLEOTIDE SEQUENCE [LARGE SCALE GENOMIC DNA]</scope>
    <source>
        <strain evidence="2 3">NRRL B-16712</strain>
    </source>
</reference>
<proteinExistence type="predicted"/>
<dbReference type="InterPro" id="IPR015943">
    <property type="entry name" value="WD40/YVTN_repeat-like_dom_sf"/>
</dbReference>
<organism evidence="2 3">
    <name type="scientific">Actinoplanes awajinensis subsp. mycoplanecinus</name>
    <dbReference type="NCBI Taxonomy" id="135947"/>
    <lineage>
        <taxon>Bacteria</taxon>
        <taxon>Bacillati</taxon>
        <taxon>Actinomycetota</taxon>
        <taxon>Actinomycetes</taxon>
        <taxon>Micromonosporales</taxon>
        <taxon>Micromonosporaceae</taxon>
        <taxon>Actinoplanes</taxon>
    </lineage>
</organism>
<sequence length="440" mass="46205">MGAETFVEPVLIELGLDRGVPETYERPRRSTAPPWFAPVLLVVLLLVSSGASAAPPKPPLTTLLRIAMSPSDPYLVTGGQLLTQTFGLLTAYDLDSGALRWRAGQPIPVYRLRTGGGLLLMRPWTTSGTEPGTTAISVATGALEWRNARSVITFAGSDALLAVSTPRSLSGTGRRVQGAVEVLDPVTGMARWQLRVPSTGVVLGVPGPADTGSRLLLIRDDRTAALFDLTDGRQLAGRELPSANYGPDNPVVAGGLVVLRHPGAFGMEVSAYDPVTLRPVWTEPADGTVEVRACGLLACFLGEHGIRAVDPATGDERWTRPGWQTVEERGTTLVAYPTGDDATGPTALVDSATGRVLADLAGWRPVAGANRSGGLLVTRVVPAGARTMVAVVDQDRGRLRPIAELPAGTSDCEAAPDRLVCRSASGELVVWAYDEAAGVS</sequence>
<gene>
    <name evidence="2" type="ORF">ADL15_14010</name>
</gene>
<dbReference type="Gene3D" id="2.130.10.10">
    <property type="entry name" value="YVTN repeat-like/Quinoprotein amine dehydrogenase"/>
    <property type="match status" value="1"/>
</dbReference>
<dbReference type="AlphaFoldDB" id="A0A0X3UTF7"/>
<accession>A0A0X3UTF7</accession>
<dbReference type="EMBL" id="LLZH01000097">
    <property type="protein sequence ID" value="KUL35863.1"/>
    <property type="molecule type" value="Genomic_DNA"/>
</dbReference>
<dbReference type="OrthoDB" id="3326598at2"/>
<evidence type="ECO:0000259" key="1">
    <source>
        <dbReference type="Pfam" id="PF13360"/>
    </source>
</evidence>
<evidence type="ECO:0000313" key="3">
    <source>
        <dbReference type="Proteomes" id="UP000053244"/>
    </source>
</evidence>
<dbReference type="InterPro" id="IPR011047">
    <property type="entry name" value="Quinoprotein_ADH-like_sf"/>
</dbReference>
<name>A0A0X3UTF7_9ACTN</name>
<comment type="caution">
    <text evidence="2">The sequence shown here is derived from an EMBL/GenBank/DDBJ whole genome shotgun (WGS) entry which is preliminary data.</text>
</comment>
<keyword evidence="3" id="KW-1185">Reference proteome</keyword>
<dbReference type="Pfam" id="PF13360">
    <property type="entry name" value="PQQ_2"/>
    <property type="match status" value="1"/>
</dbReference>
<protein>
    <recommendedName>
        <fullName evidence="1">Pyrrolo-quinoline quinone repeat domain-containing protein</fullName>
    </recommendedName>
</protein>
<dbReference type="Proteomes" id="UP000053244">
    <property type="component" value="Unassembled WGS sequence"/>
</dbReference>
<dbReference type="SUPFAM" id="SSF50998">
    <property type="entry name" value="Quinoprotein alcohol dehydrogenase-like"/>
    <property type="match status" value="1"/>
</dbReference>